<keyword evidence="1" id="KW-0472">Membrane</keyword>
<feature type="transmembrane region" description="Helical" evidence="1">
    <location>
        <begin position="6"/>
        <end position="27"/>
    </location>
</feature>
<feature type="transmembrane region" description="Helical" evidence="1">
    <location>
        <begin position="61"/>
        <end position="81"/>
    </location>
</feature>
<dbReference type="RefSeq" id="WP_138565652.1">
    <property type="nucleotide sequence ID" value="NZ_CP040602.1"/>
</dbReference>
<protein>
    <submittedName>
        <fullName evidence="2">Uncharacterized protein</fullName>
    </submittedName>
</protein>
<dbReference type="AlphaFoldDB" id="A0A4P9K7P8"/>
<evidence type="ECO:0000313" key="2">
    <source>
        <dbReference type="EMBL" id="QCU90978.1"/>
    </source>
</evidence>
<sequence length="205" mass="23824">MNVFLIQFLGLFIFVLILFTAVITLQAELQRRALLQREQGGNIPDREEFEQIYNQSLLSKIFLGVLLFVGLMLGIFVHSLYTNYYQHQAEFSAWIQKTYNVPVDEQRVDKVECYLGVLHYLEKYGSALIPYANTISCDQSVFDQKKSQLNLTDATEKLKLWSLGEMFIGLIFFMLLAVYRLMFRPKFVWANGVRNSHVSRVLKSS</sequence>
<gene>
    <name evidence="2" type="ORF">FE785_10245</name>
</gene>
<keyword evidence="3" id="KW-1185">Reference proteome</keyword>
<organism evidence="2 3">
    <name type="scientific">Thiomicrorhabdus sediminis</name>
    <dbReference type="NCBI Taxonomy" id="2580412"/>
    <lineage>
        <taxon>Bacteria</taxon>
        <taxon>Pseudomonadati</taxon>
        <taxon>Pseudomonadota</taxon>
        <taxon>Gammaproteobacteria</taxon>
        <taxon>Thiotrichales</taxon>
        <taxon>Piscirickettsiaceae</taxon>
        <taxon>Thiomicrorhabdus</taxon>
    </lineage>
</organism>
<proteinExistence type="predicted"/>
<reference evidence="2 3" key="1">
    <citation type="submission" date="2019-05" db="EMBL/GenBank/DDBJ databases">
        <title>Thiomicrorhabdus sediminis sp. nov, a novel sulfur-oxidizing bacterium isolated from coastal sediment.</title>
        <authorList>
            <person name="Liu X."/>
        </authorList>
    </citation>
    <scope>NUCLEOTIDE SEQUENCE [LARGE SCALE GENOMIC DNA]</scope>
    <source>
        <strain evidence="2 3">G1</strain>
    </source>
</reference>
<dbReference type="KEGG" id="thig:FE785_10245"/>
<evidence type="ECO:0000313" key="3">
    <source>
        <dbReference type="Proteomes" id="UP000304864"/>
    </source>
</evidence>
<feature type="transmembrane region" description="Helical" evidence="1">
    <location>
        <begin position="160"/>
        <end position="179"/>
    </location>
</feature>
<dbReference type="EMBL" id="CP040602">
    <property type="protein sequence ID" value="QCU90978.1"/>
    <property type="molecule type" value="Genomic_DNA"/>
</dbReference>
<dbReference type="OrthoDB" id="5616637at2"/>
<keyword evidence="1" id="KW-1133">Transmembrane helix</keyword>
<accession>A0A4P9K7P8</accession>
<dbReference type="Proteomes" id="UP000304864">
    <property type="component" value="Chromosome"/>
</dbReference>
<evidence type="ECO:0000256" key="1">
    <source>
        <dbReference type="SAM" id="Phobius"/>
    </source>
</evidence>
<keyword evidence="1" id="KW-0812">Transmembrane</keyword>
<name>A0A4P9K7P8_9GAMM</name>